<dbReference type="Proteomes" id="UP000037035">
    <property type="component" value="Unassembled WGS sequence"/>
</dbReference>
<comment type="caution">
    <text evidence="2">The sequence shown here is derived from an EMBL/GenBank/DDBJ whole genome shotgun (WGS) entry which is preliminary data.</text>
</comment>
<accession>A0A0L6UJY9</accession>
<dbReference type="EMBL" id="LAVV01010584">
    <property type="protein sequence ID" value="KNZ48841.1"/>
    <property type="molecule type" value="Genomic_DNA"/>
</dbReference>
<evidence type="ECO:0000313" key="3">
    <source>
        <dbReference type="Proteomes" id="UP000037035"/>
    </source>
</evidence>
<keyword evidence="3" id="KW-1185">Reference proteome</keyword>
<dbReference type="VEuPathDB" id="FungiDB:VP01_5378g1"/>
<proteinExistence type="predicted"/>
<feature type="compositionally biased region" description="Basic and acidic residues" evidence="1">
    <location>
        <begin position="158"/>
        <end position="169"/>
    </location>
</feature>
<dbReference type="AlphaFoldDB" id="A0A0L6UJY9"/>
<evidence type="ECO:0000256" key="1">
    <source>
        <dbReference type="SAM" id="MobiDB-lite"/>
    </source>
</evidence>
<name>A0A0L6UJY9_9BASI</name>
<gene>
    <name evidence="2" type="ORF">VP01_5378g1</name>
</gene>
<reference evidence="2 3" key="1">
    <citation type="submission" date="2015-08" db="EMBL/GenBank/DDBJ databases">
        <title>Next Generation Sequencing and Analysis of the Genome of Puccinia sorghi L Schw, the Causal Agent of Maize Common Rust.</title>
        <authorList>
            <person name="Rochi L."/>
            <person name="Burguener G."/>
            <person name="Darino M."/>
            <person name="Turjanski A."/>
            <person name="Kreff E."/>
            <person name="Dieguez M.J."/>
            <person name="Sacco F."/>
        </authorList>
    </citation>
    <scope>NUCLEOTIDE SEQUENCE [LARGE SCALE GENOMIC DNA]</scope>
    <source>
        <strain evidence="2 3">RO10H11247</strain>
    </source>
</reference>
<sequence length="331" mass="37177">MVKPDLQCTSDTCMQLPWTHPCFQLPRETSIEYYTHFSISLQTDTLKLHNSEYSWAAGQDDLVRFRGGQDGWKRKGRGWGLEFWEIMGWSFLFSMEIHGMHTIREGSQQSHSIVGFSGHQGTEKPKKSLSALSLRSALLKPHQGADLLLIMEDARDEGRAGSSGEKLEQMEEQDSSFGAVARKRRKGAPSISPQSHSSTILMQPPCISGWDSTLQCLLTLACASHQPFALQQGGWTHINPFSLILLSTFFSPAISPLIILETIGQQSCQLYFPHVVLLSMWEVLNKWNSVLQKNIKIKNILSCTYTRKKIKELHGGSLTYPHLILSLSTST</sequence>
<protein>
    <submittedName>
        <fullName evidence="2">Uncharacterized protein</fullName>
    </submittedName>
</protein>
<evidence type="ECO:0000313" key="2">
    <source>
        <dbReference type="EMBL" id="KNZ48841.1"/>
    </source>
</evidence>
<feature type="region of interest" description="Disordered" evidence="1">
    <location>
        <begin position="158"/>
        <end position="179"/>
    </location>
</feature>
<organism evidence="2 3">
    <name type="scientific">Puccinia sorghi</name>
    <dbReference type="NCBI Taxonomy" id="27349"/>
    <lineage>
        <taxon>Eukaryota</taxon>
        <taxon>Fungi</taxon>
        <taxon>Dikarya</taxon>
        <taxon>Basidiomycota</taxon>
        <taxon>Pucciniomycotina</taxon>
        <taxon>Pucciniomycetes</taxon>
        <taxon>Pucciniales</taxon>
        <taxon>Pucciniaceae</taxon>
        <taxon>Puccinia</taxon>
    </lineage>
</organism>